<feature type="domain" description="Nitrite/Sulfite reductase ferredoxin-like" evidence="13">
    <location>
        <begin position="80"/>
        <end position="134"/>
    </location>
</feature>
<feature type="binding site" evidence="11">
    <location>
        <position position="450"/>
    </location>
    <ligand>
        <name>[4Fe-4S] cluster</name>
        <dbReference type="ChEBI" id="CHEBI:49883"/>
    </ligand>
</feature>
<dbReference type="NCBIfam" id="NF010029">
    <property type="entry name" value="PRK13504.1"/>
    <property type="match status" value="1"/>
</dbReference>
<feature type="binding site" evidence="11">
    <location>
        <position position="456"/>
    </location>
    <ligand>
        <name>[4Fe-4S] cluster</name>
        <dbReference type="ChEBI" id="CHEBI:49883"/>
    </ligand>
</feature>
<evidence type="ECO:0000256" key="10">
    <source>
        <dbReference type="ARBA" id="ARBA00023192"/>
    </source>
</evidence>
<evidence type="ECO:0000256" key="6">
    <source>
        <dbReference type="ARBA" id="ARBA00022857"/>
    </source>
</evidence>
<keyword evidence="10 11" id="KW-0198">Cysteine biosynthesis</keyword>
<evidence type="ECO:0000259" key="13">
    <source>
        <dbReference type="Pfam" id="PF03460"/>
    </source>
</evidence>
<evidence type="ECO:0000256" key="8">
    <source>
        <dbReference type="ARBA" id="ARBA00023004"/>
    </source>
</evidence>
<dbReference type="Gene3D" id="3.90.480.10">
    <property type="entry name" value="Sulfite Reductase Hemoprotein,Domain 2"/>
    <property type="match status" value="1"/>
</dbReference>
<dbReference type="InterPro" id="IPR045169">
    <property type="entry name" value="NO2/SO3_Rdtase_4Fe4S_prot"/>
</dbReference>
<gene>
    <name evidence="11" type="primary">cysI</name>
    <name evidence="14" type="ORF">ACFFHW_14995</name>
</gene>
<keyword evidence="3 11" id="KW-0028">Amino-acid biosynthesis</keyword>
<proteinExistence type="inferred from homology"/>
<comment type="cofactor">
    <cofactor evidence="11">
        <name>siroheme</name>
        <dbReference type="ChEBI" id="CHEBI:60052"/>
    </cofactor>
    <text evidence="11">Binds 1 siroheme per subunit.</text>
</comment>
<evidence type="ECO:0000256" key="4">
    <source>
        <dbReference type="ARBA" id="ARBA00022617"/>
    </source>
</evidence>
<keyword evidence="6 11" id="KW-0521">NADP</keyword>
<protein>
    <recommendedName>
        <fullName evidence="11">Sulfite reductase [NADPH] hemoprotein beta-component</fullName>
        <shortName evidence="11">SiR-HP</shortName>
        <shortName evidence="11">SiRHP</shortName>
        <ecNumber evidence="11">1.8.1.2</ecNumber>
    </recommendedName>
</protein>
<dbReference type="NCBIfam" id="TIGR02041">
    <property type="entry name" value="CysI"/>
    <property type="match status" value="1"/>
</dbReference>
<dbReference type="Pfam" id="PF01077">
    <property type="entry name" value="NIR_SIR"/>
    <property type="match status" value="1"/>
</dbReference>
<dbReference type="Gene3D" id="3.30.413.10">
    <property type="entry name" value="Sulfite Reductase Hemoprotein, domain 1"/>
    <property type="match status" value="2"/>
</dbReference>
<dbReference type="HAMAP" id="MF_01540">
    <property type="entry name" value="CysI"/>
    <property type="match status" value="1"/>
</dbReference>
<name>A0ABV6G6V9_9GAMM</name>
<dbReference type="PROSITE" id="PS00365">
    <property type="entry name" value="NIR_SIR"/>
    <property type="match status" value="1"/>
</dbReference>
<comment type="cofactor">
    <cofactor evidence="11">
        <name>[4Fe-4S] cluster</name>
        <dbReference type="ChEBI" id="CHEBI:49883"/>
    </cofactor>
    <text evidence="11">Binds 1 [4Fe-4S] cluster per subunit.</text>
</comment>
<organism evidence="14 15">
    <name type="scientific">Kushneria aurantia</name>
    <dbReference type="NCBI Taxonomy" id="504092"/>
    <lineage>
        <taxon>Bacteria</taxon>
        <taxon>Pseudomonadati</taxon>
        <taxon>Pseudomonadota</taxon>
        <taxon>Gammaproteobacteria</taxon>
        <taxon>Oceanospirillales</taxon>
        <taxon>Halomonadaceae</taxon>
        <taxon>Kushneria</taxon>
    </lineage>
</organism>
<feature type="binding site" evidence="11">
    <location>
        <position position="499"/>
    </location>
    <ligand>
        <name>[4Fe-4S] cluster</name>
        <dbReference type="ChEBI" id="CHEBI:49883"/>
    </ligand>
</feature>
<dbReference type="EMBL" id="JBHLVX010000056">
    <property type="protein sequence ID" value="MFC0269275.1"/>
    <property type="molecule type" value="Genomic_DNA"/>
</dbReference>
<keyword evidence="4 11" id="KW-0349">Heme</keyword>
<evidence type="ECO:0000256" key="7">
    <source>
        <dbReference type="ARBA" id="ARBA00023002"/>
    </source>
</evidence>
<evidence type="ECO:0000256" key="11">
    <source>
        <dbReference type="HAMAP-Rule" id="MF_01540"/>
    </source>
</evidence>
<accession>A0ABV6G6V9</accession>
<dbReference type="Pfam" id="PF03460">
    <property type="entry name" value="NIR_SIR_ferr"/>
    <property type="match status" value="2"/>
</dbReference>
<feature type="binding site" evidence="11">
    <location>
        <position position="495"/>
    </location>
    <ligand>
        <name>[4Fe-4S] cluster</name>
        <dbReference type="ChEBI" id="CHEBI:49883"/>
    </ligand>
</feature>
<keyword evidence="7 11" id="KW-0560">Oxidoreductase</keyword>
<comment type="caution">
    <text evidence="14">The sequence shown here is derived from an EMBL/GenBank/DDBJ whole genome shotgun (WGS) entry which is preliminary data.</text>
</comment>
<dbReference type="Gene3D" id="3.90.480.20">
    <property type="match status" value="1"/>
</dbReference>
<comment type="subunit">
    <text evidence="11">Alpha(8)-beta(8). The alpha component is a flavoprotein, the beta component is a hemoprotein.</text>
</comment>
<dbReference type="Proteomes" id="UP001589814">
    <property type="component" value="Unassembled WGS sequence"/>
</dbReference>
<dbReference type="SUPFAM" id="SSF56014">
    <property type="entry name" value="Nitrite and sulphite reductase 4Fe-4S domain-like"/>
    <property type="match status" value="2"/>
</dbReference>
<keyword evidence="2 11" id="KW-0004">4Fe-4S</keyword>
<dbReference type="EC" id="1.8.1.2" evidence="11"/>
<comment type="function">
    <text evidence="11">Component of the sulfite reductase complex that catalyzes the 6-electron reduction of sulfite to sulfide. This is one of several activities required for the biosynthesis of L-cysteine from sulfate.</text>
</comment>
<feature type="domain" description="Nitrite/Sulfite reductase ferredoxin-like" evidence="13">
    <location>
        <begin position="359"/>
        <end position="432"/>
    </location>
</feature>
<evidence type="ECO:0000256" key="5">
    <source>
        <dbReference type="ARBA" id="ARBA00022723"/>
    </source>
</evidence>
<comment type="catalytic activity">
    <reaction evidence="11">
        <text>hydrogen sulfide + 3 NADP(+) + 3 H2O = sulfite + 3 NADPH + 4 H(+)</text>
        <dbReference type="Rhea" id="RHEA:13801"/>
        <dbReference type="ChEBI" id="CHEBI:15377"/>
        <dbReference type="ChEBI" id="CHEBI:15378"/>
        <dbReference type="ChEBI" id="CHEBI:17359"/>
        <dbReference type="ChEBI" id="CHEBI:29919"/>
        <dbReference type="ChEBI" id="CHEBI:57783"/>
        <dbReference type="ChEBI" id="CHEBI:58349"/>
        <dbReference type="EC" id="1.8.1.2"/>
    </reaction>
</comment>
<keyword evidence="5 11" id="KW-0479">Metal-binding</keyword>
<evidence type="ECO:0000259" key="12">
    <source>
        <dbReference type="Pfam" id="PF01077"/>
    </source>
</evidence>
<keyword evidence="8 11" id="KW-0408">Iron</keyword>
<dbReference type="PANTHER" id="PTHR11493:SF47">
    <property type="entry name" value="SULFITE REDUCTASE [NADPH] SUBUNIT BETA"/>
    <property type="match status" value="1"/>
</dbReference>
<dbReference type="InterPro" id="IPR036136">
    <property type="entry name" value="Nit/Sulf_reduc_fer-like_dom_sf"/>
</dbReference>
<comment type="pathway">
    <text evidence="11">Sulfur metabolism; hydrogen sulfide biosynthesis; hydrogen sulfide from sulfite (NADPH route): step 1/1.</text>
</comment>
<evidence type="ECO:0000313" key="15">
    <source>
        <dbReference type="Proteomes" id="UP001589814"/>
    </source>
</evidence>
<reference evidence="14 15" key="1">
    <citation type="submission" date="2024-09" db="EMBL/GenBank/DDBJ databases">
        <authorList>
            <person name="Sun Q."/>
            <person name="Mori K."/>
        </authorList>
    </citation>
    <scope>NUCLEOTIDE SEQUENCE [LARGE SCALE GENOMIC DNA]</scope>
    <source>
        <strain evidence="14 15">CCM 7415</strain>
    </source>
</reference>
<dbReference type="InterPro" id="IPR006066">
    <property type="entry name" value="NO2/SO3_Rdtase_FeS/sirohaem_BS"/>
</dbReference>
<evidence type="ECO:0000256" key="9">
    <source>
        <dbReference type="ARBA" id="ARBA00023014"/>
    </source>
</evidence>
<dbReference type="RefSeq" id="WP_019951584.1">
    <property type="nucleotide sequence ID" value="NZ_JBHLVX010000056.1"/>
</dbReference>
<dbReference type="SUPFAM" id="SSF55124">
    <property type="entry name" value="Nitrite/Sulfite reductase N-terminal domain-like"/>
    <property type="match status" value="2"/>
</dbReference>
<keyword evidence="15" id="KW-1185">Reference proteome</keyword>
<evidence type="ECO:0000256" key="1">
    <source>
        <dbReference type="ARBA" id="ARBA00010429"/>
    </source>
</evidence>
<evidence type="ECO:0000256" key="2">
    <source>
        <dbReference type="ARBA" id="ARBA00022485"/>
    </source>
</evidence>
<dbReference type="InterPro" id="IPR006067">
    <property type="entry name" value="NO2/SO3_Rdtase_4Fe4S_dom"/>
</dbReference>
<dbReference type="InterPro" id="IPR045854">
    <property type="entry name" value="NO2/SO3_Rdtase_4Fe4S_sf"/>
</dbReference>
<feature type="binding site" description="axial binding residue" evidence="11">
    <location>
        <position position="499"/>
    </location>
    <ligand>
        <name>siroheme</name>
        <dbReference type="ChEBI" id="CHEBI:60052"/>
    </ligand>
    <ligandPart>
        <name>Fe</name>
        <dbReference type="ChEBI" id="CHEBI:18248"/>
    </ligandPart>
</feature>
<sequence length="586" mass="65690">MSDIITRLRDESLDEYAPNERLKVDSDYLRGRLMEDMADNATGAVSPDDTQLTKFHGFYMQDDRDVRDQRRRKKLEPLYSFMVRLRLPGGRISSAQWLTLDDVATRYANGTLRITTRQTFQYHGVFKSNLRAHLKTVNDAMIDTIAACGDVNRNVTSTANPHRSKVHRQVFDIADAISTHLLPRTRAYHEIFLGEERVAGGPDEVIEPLYTQHYLPRKFKIGLAVPPDNETDVHTNDISFIAVVEGGELKGFNVAVGGGMGSTHGEPATYPRISTLIGFCAADQAVDVAEKIVLVQRDNGDRKNRKHARLKYTVDDMGAETFRAEVEKYLGHALEEARDLATTDTGPFTTTGDILGWYQGEDGQWHYGLFIENGRIRDYPDDNPIHAGMQLMSGMREIARLHDGDIVLSCNQNLIISCVKPAMREQIDAIIESYHMLKSVTPLRQHSIACVAFPTCGLAMAESERYLPTLLDKLDAVMKEAGLEDDPIIVRMTGCPNGCGRPFMAEIGFVGKAIGRYNLYLGGDFTGTRMNKMYRENIDEQTILDELTPMIQRYAREREEGEGFGDFVIRAGIIKATVNGLDFHAA</sequence>
<evidence type="ECO:0000313" key="14">
    <source>
        <dbReference type="EMBL" id="MFC0269275.1"/>
    </source>
</evidence>
<evidence type="ECO:0000256" key="3">
    <source>
        <dbReference type="ARBA" id="ARBA00022605"/>
    </source>
</evidence>
<dbReference type="PRINTS" id="PR00397">
    <property type="entry name" value="SIROHAEM"/>
</dbReference>
<comment type="similarity">
    <text evidence="1 11">Belongs to the nitrite and sulfite reductase 4Fe-4S domain family.</text>
</comment>
<dbReference type="PANTHER" id="PTHR11493">
    <property type="entry name" value="SULFITE REDUCTASE [NADPH] SUBUNIT BETA-RELATED"/>
    <property type="match status" value="1"/>
</dbReference>
<dbReference type="InterPro" id="IPR005117">
    <property type="entry name" value="NiRdtase/SiRdtase_haem-b_fer"/>
</dbReference>
<dbReference type="InterPro" id="IPR011786">
    <property type="entry name" value="CysI"/>
</dbReference>
<feature type="domain" description="Nitrite/sulphite reductase 4Fe-4S" evidence="12">
    <location>
        <begin position="177"/>
        <end position="333"/>
    </location>
</feature>
<keyword evidence="9 11" id="KW-0411">Iron-sulfur</keyword>